<evidence type="ECO:0000313" key="4">
    <source>
        <dbReference type="EMBL" id="CEO50306.1"/>
    </source>
</evidence>
<evidence type="ECO:0000256" key="1">
    <source>
        <dbReference type="ARBA" id="ARBA00010515"/>
    </source>
</evidence>
<organism evidence="4">
    <name type="scientific">Bionectria ochroleuca</name>
    <name type="common">Gliocladium roseum</name>
    <dbReference type="NCBI Taxonomy" id="29856"/>
    <lineage>
        <taxon>Eukaryota</taxon>
        <taxon>Fungi</taxon>
        <taxon>Dikarya</taxon>
        <taxon>Ascomycota</taxon>
        <taxon>Pezizomycotina</taxon>
        <taxon>Sordariomycetes</taxon>
        <taxon>Hypocreomycetidae</taxon>
        <taxon>Hypocreales</taxon>
        <taxon>Bionectriaceae</taxon>
        <taxon>Clonostachys</taxon>
    </lineage>
</organism>
<dbReference type="PANTHER" id="PTHR48081:SF8">
    <property type="entry name" value="ALPHA_BETA HYDROLASE FOLD-3 DOMAIN-CONTAINING PROTEIN-RELATED"/>
    <property type="match status" value="1"/>
</dbReference>
<dbReference type="InterPro" id="IPR002168">
    <property type="entry name" value="Lipase_GDXG_HIS_AS"/>
</dbReference>
<sequence length="375" mass="40608">MTDIDDSHVDAATLQAIAMALGMDPNAKLAQQKPDENFLQEIAKLPVNFASMPSGTDVNGMREWVNNIMVKGPLAEHRAKLDIKLRRTPQEVGKNIITVKATDGDGEYRVWVYEPTTAGAWRPAILMLHGGGWIHGNPAGDEALAQVFASELDAVVFGIDYRLAPEHPFPKPLDDCTDALQWVIDNATTYNIDVNRIGVWGASAGGNLAAALALRCAKETPTSQKPALALVSLVVPVTAHPEAEAKFNQQRSLPVSESEQLFADATPVPEALVREFEKLYNFFTGGVCDPLDPLVSPLATEPVPYHPRTSITVAACDGLRAQGQAYATLLRSYGVEVSEQVLPGVPHGFTLPVNATVTKLWHEKQVEEFAQAFGI</sequence>
<feature type="domain" description="Alpha/beta hydrolase fold-3" evidence="3">
    <location>
        <begin position="125"/>
        <end position="350"/>
    </location>
</feature>
<dbReference type="PROSITE" id="PS01173">
    <property type="entry name" value="LIPASE_GDXG_HIS"/>
    <property type="match status" value="1"/>
</dbReference>
<dbReference type="Pfam" id="PF07859">
    <property type="entry name" value="Abhydrolase_3"/>
    <property type="match status" value="1"/>
</dbReference>
<keyword evidence="2" id="KW-0378">Hydrolase</keyword>
<proteinExistence type="inferred from homology"/>
<reference evidence="4" key="1">
    <citation type="submission" date="2015-01" db="EMBL/GenBank/DDBJ databases">
        <authorList>
            <person name="Durling Mikael"/>
        </authorList>
    </citation>
    <scope>NUCLEOTIDE SEQUENCE</scope>
</reference>
<dbReference type="GO" id="GO:0016787">
    <property type="term" value="F:hydrolase activity"/>
    <property type="evidence" value="ECO:0007669"/>
    <property type="project" value="UniProtKB-KW"/>
</dbReference>
<dbReference type="PANTHER" id="PTHR48081">
    <property type="entry name" value="AB HYDROLASE SUPERFAMILY PROTEIN C4A8.06C"/>
    <property type="match status" value="1"/>
</dbReference>
<dbReference type="Gene3D" id="3.40.50.1820">
    <property type="entry name" value="alpha/beta hydrolase"/>
    <property type="match status" value="1"/>
</dbReference>
<gene>
    <name evidence="4" type="ORF">BN869_000006364_1</name>
</gene>
<dbReference type="EMBL" id="CDPU01000018">
    <property type="protein sequence ID" value="CEO50306.1"/>
    <property type="molecule type" value="Genomic_DNA"/>
</dbReference>
<dbReference type="InterPro" id="IPR029058">
    <property type="entry name" value="AB_hydrolase_fold"/>
</dbReference>
<dbReference type="InterPro" id="IPR013094">
    <property type="entry name" value="AB_hydrolase_3"/>
</dbReference>
<dbReference type="SUPFAM" id="SSF53474">
    <property type="entry name" value="alpha/beta-Hydrolases"/>
    <property type="match status" value="1"/>
</dbReference>
<evidence type="ECO:0000256" key="2">
    <source>
        <dbReference type="ARBA" id="ARBA00022801"/>
    </source>
</evidence>
<evidence type="ECO:0000259" key="3">
    <source>
        <dbReference type="Pfam" id="PF07859"/>
    </source>
</evidence>
<dbReference type="InterPro" id="IPR050300">
    <property type="entry name" value="GDXG_lipolytic_enzyme"/>
</dbReference>
<dbReference type="AlphaFoldDB" id="A0A0B7K6M1"/>
<comment type="similarity">
    <text evidence="1">Belongs to the 'GDXG' lipolytic enzyme family.</text>
</comment>
<protein>
    <recommendedName>
        <fullName evidence="3">Alpha/beta hydrolase fold-3 domain-containing protein</fullName>
    </recommendedName>
</protein>
<name>A0A0B7K6M1_BIOOC</name>
<accession>A0A0B7K6M1</accession>